<dbReference type="NCBIfam" id="NF002043">
    <property type="entry name" value="PRK00870.1"/>
    <property type="match status" value="1"/>
</dbReference>
<dbReference type="Gene3D" id="3.40.50.1820">
    <property type="entry name" value="alpha/beta hydrolase"/>
    <property type="match status" value="1"/>
</dbReference>
<dbReference type="InterPro" id="IPR029058">
    <property type="entry name" value="AB_hydrolase_fold"/>
</dbReference>
<dbReference type="Proteomes" id="UP000222056">
    <property type="component" value="Unassembled WGS sequence"/>
</dbReference>
<accession>A0A1H6FZK5</accession>
<keyword evidence="1" id="KW-0378">Hydrolase</keyword>
<reference evidence="4" key="1">
    <citation type="submission" date="2016-10" db="EMBL/GenBank/DDBJ databases">
        <authorList>
            <person name="Varghese N."/>
            <person name="Submissions S."/>
        </authorList>
    </citation>
    <scope>NUCLEOTIDE SEQUENCE [LARGE SCALE GENOMIC DNA]</scope>
    <source>
        <strain evidence="4">ATCC 35263</strain>
    </source>
</reference>
<sequence>MQEVFRTPEERFEGLADYSWPARYEDVEGLRMHVLDVGEGDPVVCFHGEPTWAYLYRKLVPPLVASGLRVVVPDLPGFGRSDKPTDRRWYSYDRHVHYVSALLDRLNLDRVTCVVQDWGGPIGLRWAVEHKDRVARLVILNTGLFTGRVSEGFLRWRAFAERNPDLPIGFVIQSATVSELPDSVIKGYEAPFPTPESKAGAAQFPLLVPLSEDDPGAREMRAVADELSRWEVPALVAFSDRDPVFPFPQAGEYFCRLLPNARPQVRVTEASHFLQEDAGERIAELVTAFVSEAR</sequence>
<dbReference type="GO" id="GO:0016787">
    <property type="term" value="F:hydrolase activity"/>
    <property type="evidence" value="ECO:0007669"/>
    <property type="project" value="UniProtKB-KW"/>
</dbReference>
<protein>
    <submittedName>
        <fullName evidence="3">Haloalkane dehalogenase</fullName>
    </submittedName>
</protein>
<evidence type="ECO:0000313" key="4">
    <source>
        <dbReference type="Proteomes" id="UP000222056"/>
    </source>
</evidence>
<dbReference type="InterPro" id="IPR000639">
    <property type="entry name" value="Epox_hydrolase-like"/>
</dbReference>
<organism evidence="3 4">
    <name type="scientific">Thermoleophilum album</name>
    <dbReference type="NCBI Taxonomy" id="29539"/>
    <lineage>
        <taxon>Bacteria</taxon>
        <taxon>Bacillati</taxon>
        <taxon>Actinomycetota</taxon>
        <taxon>Thermoleophilia</taxon>
        <taxon>Thermoleophilales</taxon>
        <taxon>Thermoleophilaceae</taxon>
        <taxon>Thermoleophilum</taxon>
    </lineage>
</organism>
<dbReference type="Pfam" id="PF00561">
    <property type="entry name" value="Abhydrolase_1"/>
    <property type="match status" value="1"/>
</dbReference>
<dbReference type="InterPro" id="IPR000073">
    <property type="entry name" value="AB_hydrolase_1"/>
</dbReference>
<dbReference type="AlphaFoldDB" id="A0A1H6FZK5"/>
<keyword evidence="4" id="KW-1185">Reference proteome</keyword>
<dbReference type="EMBL" id="FNWJ01000002">
    <property type="protein sequence ID" value="SEH15443.1"/>
    <property type="molecule type" value="Genomic_DNA"/>
</dbReference>
<dbReference type="SUPFAM" id="SSF53474">
    <property type="entry name" value="alpha/beta-Hydrolases"/>
    <property type="match status" value="1"/>
</dbReference>
<dbReference type="PANTHER" id="PTHR43329">
    <property type="entry name" value="EPOXIDE HYDROLASE"/>
    <property type="match status" value="1"/>
</dbReference>
<evidence type="ECO:0000259" key="2">
    <source>
        <dbReference type="Pfam" id="PF00561"/>
    </source>
</evidence>
<dbReference type="OrthoDB" id="5431692at2"/>
<evidence type="ECO:0000256" key="1">
    <source>
        <dbReference type="ARBA" id="ARBA00022801"/>
    </source>
</evidence>
<dbReference type="PRINTS" id="PR00412">
    <property type="entry name" value="EPOXHYDRLASE"/>
</dbReference>
<dbReference type="RefSeq" id="WP_093118557.1">
    <property type="nucleotide sequence ID" value="NZ_FNWJ01000002.1"/>
</dbReference>
<proteinExistence type="predicted"/>
<evidence type="ECO:0000313" key="3">
    <source>
        <dbReference type="EMBL" id="SEH15443.1"/>
    </source>
</evidence>
<dbReference type="STRING" id="29539.SAMN02745716_1952"/>
<dbReference type="PRINTS" id="PR00111">
    <property type="entry name" value="ABHYDROLASE"/>
</dbReference>
<feature type="domain" description="AB hydrolase-1" evidence="2">
    <location>
        <begin position="42"/>
        <end position="156"/>
    </location>
</feature>
<name>A0A1H6FZK5_THEAL</name>
<gene>
    <name evidence="3" type="ORF">SAMN02745716_1952</name>
</gene>